<dbReference type="OrthoDB" id="414973at2"/>
<sequence length="795" mass="82319">MLLNPVSRCRQLCAATILFCILLFGSGLLSQAAFAQYAIQNSQSPTRSDALALQNQALAGNLYIFVTPTSGITKVEFFLDNPSASGTPRQTESLAPYDFAGTNSTTTSLANPFNSTAVADGPHTVTARITPTSGSPQLVSASFTVANKSTGNQPGVGGTNPINGATNIRQDQAVSADLLLPNSAGVDQATLSTSTVRLLRAKDNQAVPGTVNTSGGADAIVFQPTTLLDASTQYIFEVTSGLHDESGAAFVPYSGSFTTGTTTSPRTPGTSFIKQIAYSGAALASLVIGPDGKLYATSIDGNLRRWTIGGDGTLSNLETYTGLAGRSLLGLAFDPRNSKVLWLANDAPIYIQPAPDFSGKITKLILNSSSFSGTLQDYIVGLPRSTKDHATNSLAFGPDGKLYLTQGSNSAMGAPDETWGNREEHLLNAAVLQVSPKQIFGLPINVQTDPYGSFSGPFYDPFAKNAPVKIYAAGVRNAYDLVWHSNGNLYLPTNGSAAGGNTPSSPAGVSPAVPAITGGPTQNDYLFKVVPAQSGGYFGHPNPTRGQYVMNGGNPTSGVDPAEVVTSGVYLGYPVGVLPDVNYRGFAYNFGLNRSPDGAIEYKSSSFAGVLKNQLLVVEYSAGDDILTLTPGSDGNIATVTQLSSGFTDPVDLTEDGRNGNLYVAELIDGGQSGGRIVLLRVNPNPPTSGPSIVVTPGSLNFGTVSTGAASPSQTLILNNTSIVNLTVSSLAIAGADADQFQMTSLPTLPLTIAPGGSARVNLAFKPTSAGAKSAMLQVTSNAPLYEMNLTGSTP</sequence>
<dbReference type="Pfam" id="PF13205">
    <property type="entry name" value="Big_5"/>
    <property type="match status" value="1"/>
</dbReference>
<reference evidence="5 6" key="1">
    <citation type="journal article" date="2013" name="PLoS ONE">
        <title>Cultivation and Complete Genome Sequencing of Gloeobacter kilaueensis sp. nov., from a Lava Cave in Kilauea Caldera, Hawai'i.</title>
        <authorList>
            <person name="Saw J.H."/>
            <person name="Schatz M."/>
            <person name="Brown M.V."/>
            <person name="Kunkel D.D."/>
            <person name="Foster J.S."/>
            <person name="Shick H."/>
            <person name="Christensen S."/>
            <person name="Hou S."/>
            <person name="Wan X."/>
            <person name="Donachie S.P."/>
        </authorList>
    </citation>
    <scope>NUCLEOTIDE SEQUENCE [LARGE SCALE GENOMIC DNA]</scope>
    <source>
        <strain evidence="6">JS</strain>
    </source>
</reference>
<evidence type="ECO:0000313" key="6">
    <source>
        <dbReference type="Proteomes" id="UP000017396"/>
    </source>
</evidence>
<dbReference type="InterPro" id="IPR011042">
    <property type="entry name" value="6-blade_b-propeller_TolB-like"/>
</dbReference>
<dbReference type="eggNOG" id="COG2133">
    <property type="taxonomic scope" value="Bacteria"/>
</dbReference>
<feature type="signal peptide" evidence="2">
    <location>
        <begin position="1"/>
        <end position="35"/>
    </location>
</feature>
<feature type="domain" description="SbsA Ig-like" evidence="3">
    <location>
        <begin position="152"/>
        <end position="259"/>
    </location>
</feature>
<dbReference type="PANTHER" id="PTHR19328:SF75">
    <property type="entry name" value="ALDOSE SUGAR DEHYDROGENASE YLII"/>
    <property type="match status" value="1"/>
</dbReference>
<keyword evidence="1 2" id="KW-0732">Signal</keyword>
<dbReference type="Gene3D" id="2.120.10.30">
    <property type="entry name" value="TolB, C-terminal domain"/>
    <property type="match status" value="1"/>
</dbReference>
<dbReference type="PANTHER" id="PTHR19328">
    <property type="entry name" value="HEDGEHOG-INTERACTING PROTEIN"/>
    <property type="match status" value="1"/>
</dbReference>
<dbReference type="Proteomes" id="UP000017396">
    <property type="component" value="Chromosome"/>
</dbReference>
<proteinExistence type="predicted"/>
<dbReference type="InterPro" id="IPR054090">
    <property type="entry name" value="Cep192_Spd-2-like_dom"/>
</dbReference>
<dbReference type="PATRIC" id="fig|1183438.3.peg.1828"/>
<evidence type="ECO:0000256" key="2">
    <source>
        <dbReference type="SAM" id="SignalP"/>
    </source>
</evidence>
<evidence type="ECO:0000256" key="1">
    <source>
        <dbReference type="ARBA" id="ARBA00022729"/>
    </source>
</evidence>
<name>U5QGP4_GLOK1</name>
<dbReference type="HOGENOM" id="CLU_019349_0_0_3"/>
<dbReference type="Pfam" id="PF22073">
    <property type="entry name" value="Cep192_D4"/>
    <property type="match status" value="1"/>
</dbReference>
<evidence type="ECO:0000313" key="5">
    <source>
        <dbReference type="EMBL" id="AGY58111.1"/>
    </source>
</evidence>
<dbReference type="InterPro" id="IPR032812">
    <property type="entry name" value="SbsA_Ig"/>
</dbReference>
<dbReference type="RefSeq" id="WP_023173236.1">
    <property type="nucleotide sequence ID" value="NC_022600.1"/>
</dbReference>
<feature type="chain" id="PRO_5004663956" evidence="2">
    <location>
        <begin position="36"/>
        <end position="795"/>
    </location>
</feature>
<protein>
    <submittedName>
        <fullName evidence="5">Glucose/sorbosone dehydrogenase</fullName>
    </submittedName>
</protein>
<evidence type="ECO:0000259" key="3">
    <source>
        <dbReference type="Pfam" id="PF13205"/>
    </source>
</evidence>
<dbReference type="KEGG" id="glj:GKIL_1865"/>
<dbReference type="STRING" id="1183438.GKIL_1865"/>
<feature type="domain" description="Cep192/Spd-2-like" evidence="4">
    <location>
        <begin position="691"/>
        <end position="782"/>
    </location>
</feature>
<dbReference type="EMBL" id="CP003587">
    <property type="protein sequence ID" value="AGY58111.1"/>
    <property type="molecule type" value="Genomic_DNA"/>
</dbReference>
<dbReference type="SUPFAM" id="SSF50952">
    <property type="entry name" value="Soluble quinoprotein glucose dehydrogenase"/>
    <property type="match status" value="1"/>
</dbReference>
<keyword evidence="6" id="KW-1185">Reference proteome</keyword>
<organism evidence="5 6">
    <name type="scientific">Gloeobacter kilaueensis (strain ATCC BAA-2537 / CCAP 1431/1 / ULC 316 / JS1)</name>
    <dbReference type="NCBI Taxonomy" id="1183438"/>
    <lineage>
        <taxon>Bacteria</taxon>
        <taxon>Bacillati</taxon>
        <taxon>Cyanobacteriota</taxon>
        <taxon>Cyanophyceae</taxon>
        <taxon>Gloeobacterales</taxon>
        <taxon>Gloeobacteraceae</taxon>
        <taxon>Gloeobacter</taxon>
    </lineage>
</organism>
<dbReference type="InterPro" id="IPR011041">
    <property type="entry name" value="Quinoprot_gluc/sorb_DH_b-prop"/>
</dbReference>
<dbReference type="InterPro" id="IPR013783">
    <property type="entry name" value="Ig-like_fold"/>
</dbReference>
<evidence type="ECO:0000259" key="4">
    <source>
        <dbReference type="Pfam" id="PF22073"/>
    </source>
</evidence>
<accession>U5QGP4</accession>
<dbReference type="eggNOG" id="COG3540">
    <property type="taxonomic scope" value="Bacteria"/>
</dbReference>
<gene>
    <name evidence="5" type="ORF">GKIL_1865</name>
</gene>
<dbReference type="Gene3D" id="2.60.40.10">
    <property type="entry name" value="Immunoglobulins"/>
    <property type="match status" value="1"/>
</dbReference>
<dbReference type="NCBIfam" id="NF012200">
    <property type="entry name" value="choice_anch_D"/>
    <property type="match status" value="1"/>
</dbReference>
<dbReference type="AlphaFoldDB" id="U5QGP4"/>